<proteinExistence type="predicted"/>
<protein>
    <submittedName>
        <fullName evidence="1">tRNA uridine-5-carboxymethylaminomethyl(34) synthesis GTPase MnmE</fullName>
    </submittedName>
</protein>
<accession>A0ACC5QWN3</accession>
<sequence>MAGIAVIRLSGKAAFATVTSLTGVLPAPRKAVRRTFRHPDTREALDDGLLVTFPGPHSFTGEDVAEFHLHGSLAVVRAMLDVLSGMAGLRLAEPGEFTKRAFRNDRMDLVAAEGVGDLIRARTERQRKQALHHALGGASQVIEGWRRDLIATLGRVEAAVDFADEADVAQATVEDVRRRLDDLISRMRTALAEADRAASLRDGLKVVLAGSPNVGKSSLLNRLAQREAAIVSAIPGTTRDVIEVTMEFSGVPVILTDTAGLRPETEDEIERIGMDRTSRELASADIVVWISAPEDRSGPPAELDSETLWIENKSDLAGNSPEGTGAQYRISAKTGEGMAGFFAALEERVLRMAAHAESAVLIRSRHKQISSSCVENLLRASAQSADHLELMAESLRAAAYDMGRLTGRIDVEDILDSIFRDFCIGK</sequence>
<dbReference type="EMBL" id="JAENHL010000003">
    <property type="protein sequence ID" value="MBK1864781.1"/>
    <property type="molecule type" value="Genomic_DNA"/>
</dbReference>
<name>A0ACC5QWN3_9HYPH</name>
<comment type="caution">
    <text evidence="1">The sequence shown here is derived from an EMBL/GenBank/DDBJ whole genome shotgun (WGS) entry which is preliminary data.</text>
</comment>
<dbReference type="Proteomes" id="UP000616151">
    <property type="component" value="Unassembled WGS sequence"/>
</dbReference>
<evidence type="ECO:0000313" key="1">
    <source>
        <dbReference type="EMBL" id="MBK1864781.1"/>
    </source>
</evidence>
<evidence type="ECO:0000313" key="2">
    <source>
        <dbReference type="Proteomes" id="UP000616151"/>
    </source>
</evidence>
<keyword evidence="2" id="KW-1185">Reference proteome</keyword>
<organism evidence="1 2">
    <name type="scientific">Taklimakanibacter albus</name>
    <dbReference type="NCBI Taxonomy" id="2800327"/>
    <lineage>
        <taxon>Bacteria</taxon>
        <taxon>Pseudomonadati</taxon>
        <taxon>Pseudomonadota</taxon>
        <taxon>Alphaproteobacteria</taxon>
        <taxon>Hyphomicrobiales</taxon>
        <taxon>Aestuariivirgaceae</taxon>
        <taxon>Taklimakanibacter</taxon>
    </lineage>
</organism>
<gene>
    <name evidence="1" type="primary">mnmE</name>
    <name evidence="1" type="ORF">JHL16_00320</name>
</gene>
<reference evidence="1" key="1">
    <citation type="submission" date="2021-01" db="EMBL/GenBank/DDBJ databases">
        <authorList>
            <person name="Sun Q."/>
        </authorList>
    </citation>
    <scope>NUCLEOTIDE SEQUENCE</scope>
    <source>
        <strain evidence="1">YIM B02566</strain>
    </source>
</reference>